<feature type="binding site" evidence="9">
    <location>
        <begin position="13"/>
        <end position="18"/>
    </location>
    <ligand>
        <name>ATP</name>
        <dbReference type="ChEBI" id="CHEBI:30616"/>
    </ligand>
</feature>
<dbReference type="RefSeq" id="WP_107215239.1">
    <property type="nucleotide sequence ID" value="NZ_KZ686269.1"/>
</dbReference>
<keyword evidence="1 9" id="KW-0963">Cytoplasm</keyword>
<dbReference type="GO" id="GO:0005524">
    <property type="term" value="F:ATP binding"/>
    <property type="evidence" value="ECO:0007669"/>
    <property type="project" value="UniProtKB-UniRule"/>
</dbReference>
<proteinExistence type="inferred from homology"/>
<comment type="pathway">
    <text evidence="9">Cofactor biosynthesis; biotin biosynthesis; biotin from 7,8-diaminononanoate: step 1/2.</text>
</comment>
<keyword evidence="6 9" id="KW-0067">ATP-binding</keyword>
<dbReference type="GO" id="GO:0005829">
    <property type="term" value="C:cytosol"/>
    <property type="evidence" value="ECO:0007669"/>
    <property type="project" value="TreeGrafter"/>
</dbReference>
<feature type="binding site" evidence="9">
    <location>
        <begin position="100"/>
        <end position="103"/>
    </location>
    <ligand>
        <name>ATP</name>
        <dbReference type="ChEBI" id="CHEBI:30616"/>
    </ligand>
</feature>
<protein>
    <recommendedName>
        <fullName evidence="9">ATP-dependent dethiobiotin synthetase BioD</fullName>
        <ecNumber evidence="9">6.3.3.3</ecNumber>
    </recommendedName>
    <alternativeName>
        <fullName evidence="9">DTB synthetase</fullName>
        <shortName evidence="9">DTBS</shortName>
    </alternativeName>
    <alternativeName>
        <fullName evidence="9">Dethiobiotin synthase</fullName>
    </alternativeName>
</protein>
<comment type="cofactor">
    <cofactor evidence="9">
        <name>Mg(2+)</name>
        <dbReference type="ChEBI" id="CHEBI:18420"/>
    </cofactor>
</comment>
<feature type="binding site" evidence="9">
    <location>
        <position position="37"/>
    </location>
    <ligand>
        <name>substrate</name>
    </ligand>
</feature>
<dbReference type="PANTHER" id="PTHR43210">
    <property type="entry name" value="DETHIOBIOTIN SYNTHETASE"/>
    <property type="match status" value="1"/>
</dbReference>
<evidence type="ECO:0000256" key="9">
    <source>
        <dbReference type="HAMAP-Rule" id="MF_00336"/>
    </source>
</evidence>
<evidence type="ECO:0000313" key="11">
    <source>
        <dbReference type="Proteomes" id="UP000240912"/>
    </source>
</evidence>
<keyword evidence="11" id="KW-1185">Reference proteome</keyword>
<evidence type="ECO:0000256" key="1">
    <source>
        <dbReference type="ARBA" id="ARBA00022490"/>
    </source>
</evidence>
<dbReference type="EC" id="6.3.3.3" evidence="9"/>
<keyword evidence="5 9" id="KW-0093">Biotin biosynthesis</keyword>
<dbReference type="Proteomes" id="UP000240912">
    <property type="component" value="Unassembled WGS sequence"/>
</dbReference>
<dbReference type="OrthoDB" id="9802097at2"/>
<feature type="binding site" evidence="9">
    <location>
        <position position="100"/>
    </location>
    <ligand>
        <name>Mg(2+)</name>
        <dbReference type="ChEBI" id="CHEBI:18420"/>
    </ligand>
</feature>
<gene>
    <name evidence="9 10" type="primary">bioD</name>
    <name evidence="10" type="ORF">C7T94_10145</name>
</gene>
<evidence type="ECO:0000256" key="3">
    <source>
        <dbReference type="ARBA" id="ARBA00022723"/>
    </source>
</evidence>
<feature type="binding site" evidence="9">
    <location>
        <position position="44"/>
    </location>
    <ligand>
        <name>ATP</name>
        <dbReference type="ChEBI" id="CHEBI:30616"/>
    </ligand>
</feature>
<dbReference type="UniPathway" id="UPA00078">
    <property type="reaction ID" value="UER00161"/>
</dbReference>
<feature type="active site" evidence="9">
    <location>
        <position position="33"/>
    </location>
</feature>
<evidence type="ECO:0000313" key="10">
    <source>
        <dbReference type="EMBL" id="PST82979.1"/>
    </source>
</evidence>
<evidence type="ECO:0000256" key="7">
    <source>
        <dbReference type="ARBA" id="ARBA00022842"/>
    </source>
</evidence>
<dbReference type="NCBIfam" id="TIGR00347">
    <property type="entry name" value="bioD"/>
    <property type="match status" value="1"/>
</dbReference>
<name>A0A2T3HKN4_9SPHI</name>
<dbReference type="Pfam" id="PF13500">
    <property type="entry name" value="AAA_26"/>
    <property type="match status" value="1"/>
</dbReference>
<comment type="similarity">
    <text evidence="9">Belongs to the dethiobiotin synthetase family.</text>
</comment>
<comment type="catalytic activity">
    <reaction evidence="8">
        <text>(7R,8S)-8-amino-7-(carboxyamino)nonanoate + ATP = (4R,5S)-dethiobiotin + ADP + phosphate + H(+)</text>
        <dbReference type="Rhea" id="RHEA:63684"/>
        <dbReference type="ChEBI" id="CHEBI:15378"/>
        <dbReference type="ChEBI" id="CHEBI:30616"/>
        <dbReference type="ChEBI" id="CHEBI:43474"/>
        <dbReference type="ChEBI" id="CHEBI:149470"/>
        <dbReference type="ChEBI" id="CHEBI:149473"/>
        <dbReference type="ChEBI" id="CHEBI:456216"/>
    </reaction>
</comment>
<evidence type="ECO:0000256" key="8">
    <source>
        <dbReference type="ARBA" id="ARBA00047386"/>
    </source>
</evidence>
<feature type="binding site" evidence="9">
    <location>
        <position position="17"/>
    </location>
    <ligand>
        <name>Mg(2+)</name>
        <dbReference type="ChEBI" id="CHEBI:18420"/>
    </ligand>
</feature>
<dbReference type="HAMAP" id="MF_00336">
    <property type="entry name" value="BioD"/>
    <property type="match status" value="1"/>
</dbReference>
<comment type="subunit">
    <text evidence="9">Homodimer.</text>
</comment>
<evidence type="ECO:0000256" key="5">
    <source>
        <dbReference type="ARBA" id="ARBA00022756"/>
    </source>
</evidence>
<dbReference type="SUPFAM" id="SSF52540">
    <property type="entry name" value="P-loop containing nucleoside triphosphate hydrolases"/>
    <property type="match status" value="1"/>
</dbReference>
<dbReference type="PIRSF" id="PIRSF006755">
    <property type="entry name" value="DTB_synth"/>
    <property type="match status" value="1"/>
</dbReference>
<comment type="caution">
    <text evidence="9">Lacks conserved residue(s) required for the propagation of feature annotation.</text>
</comment>
<dbReference type="CDD" id="cd03109">
    <property type="entry name" value="DTBS"/>
    <property type="match status" value="1"/>
</dbReference>
<keyword evidence="3 9" id="KW-0479">Metal-binding</keyword>
<comment type="function">
    <text evidence="9">Catalyzes a mechanistically unusual reaction, the ATP-dependent insertion of CO2 between the N7 and N8 nitrogen atoms of 7,8-diaminopelargonic acid (DAPA, also called 7,8-diammoniononanoate) to form a ureido ring.</text>
</comment>
<dbReference type="AlphaFoldDB" id="A0A2T3HKN4"/>
<keyword evidence="7 9" id="KW-0460">Magnesium</keyword>
<comment type="catalytic activity">
    <reaction evidence="9">
        <text>(7R,8S)-7,8-diammoniononanoate + CO2 + ATP = (4R,5S)-dethiobiotin + ADP + phosphate + 3 H(+)</text>
        <dbReference type="Rhea" id="RHEA:15805"/>
        <dbReference type="ChEBI" id="CHEBI:15378"/>
        <dbReference type="ChEBI" id="CHEBI:16526"/>
        <dbReference type="ChEBI" id="CHEBI:30616"/>
        <dbReference type="ChEBI" id="CHEBI:43474"/>
        <dbReference type="ChEBI" id="CHEBI:149469"/>
        <dbReference type="ChEBI" id="CHEBI:149473"/>
        <dbReference type="ChEBI" id="CHEBI:456216"/>
        <dbReference type="EC" id="6.3.3.3"/>
    </reaction>
</comment>
<dbReference type="Gene3D" id="3.40.50.300">
    <property type="entry name" value="P-loop containing nucleotide triphosphate hydrolases"/>
    <property type="match status" value="1"/>
</dbReference>
<evidence type="ECO:0000256" key="4">
    <source>
        <dbReference type="ARBA" id="ARBA00022741"/>
    </source>
</evidence>
<organism evidence="10 11">
    <name type="scientific">Pedobacter yulinensis</name>
    <dbReference type="NCBI Taxonomy" id="2126353"/>
    <lineage>
        <taxon>Bacteria</taxon>
        <taxon>Pseudomonadati</taxon>
        <taxon>Bacteroidota</taxon>
        <taxon>Sphingobacteriia</taxon>
        <taxon>Sphingobacteriales</taxon>
        <taxon>Sphingobacteriaceae</taxon>
        <taxon>Pedobacter</taxon>
    </lineage>
</organism>
<dbReference type="GO" id="GO:0000287">
    <property type="term" value="F:magnesium ion binding"/>
    <property type="evidence" value="ECO:0007669"/>
    <property type="project" value="UniProtKB-UniRule"/>
</dbReference>
<evidence type="ECO:0000256" key="6">
    <source>
        <dbReference type="ARBA" id="ARBA00022840"/>
    </source>
</evidence>
<evidence type="ECO:0000256" key="2">
    <source>
        <dbReference type="ARBA" id="ARBA00022598"/>
    </source>
</evidence>
<dbReference type="GO" id="GO:0004141">
    <property type="term" value="F:dethiobiotin synthase activity"/>
    <property type="evidence" value="ECO:0007669"/>
    <property type="project" value="UniProtKB-UniRule"/>
</dbReference>
<reference evidence="10 11" key="1">
    <citation type="submission" date="2018-03" db="EMBL/GenBank/DDBJ databases">
        <authorList>
            <person name="Keele B.F."/>
        </authorList>
    </citation>
    <scope>NUCLEOTIDE SEQUENCE [LARGE SCALE GENOMIC DNA]</scope>
    <source>
        <strain evidence="10 11">YL28-9</strain>
    </source>
</reference>
<feature type="binding site" evidence="9">
    <location>
        <begin position="184"/>
        <end position="186"/>
    </location>
    <ligand>
        <name>ATP</name>
        <dbReference type="ChEBI" id="CHEBI:30616"/>
    </ligand>
</feature>
<feature type="binding site" evidence="9">
    <location>
        <position position="44"/>
    </location>
    <ligand>
        <name>Mg(2+)</name>
        <dbReference type="ChEBI" id="CHEBI:18420"/>
    </ligand>
</feature>
<dbReference type="InterPro" id="IPR004472">
    <property type="entry name" value="DTB_synth_BioD"/>
</dbReference>
<sequence>MRQAYFISGIGTGVGKTLVSAILTEKLGADYWKPVQSGDLHASDSMSVAALISNDRTRIHDEGYRLNNPLSPHASASLDGITIKPELLKLPETGNDLIVEGAGGLMVPLNERFLVSDLMAQLGLPVILVSRDYLGSINHTLLSWYMVKQAGLPLKGIIFNGAENAESRRYILQYTGMELLGEIPELDKINQEVVRAMAEKINLT</sequence>
<keyword evidence="4 9" id="KW-0547">Nucleotide-binding</keyword>
<keyword evidence="2 9" id="KW-0436">Ligase</keyword>
<accession>A0A2T3HKN4</accession>
<comment type="subcellular location">
    <subcellularLocation>
        <location evidence="9">Cytoplasm</location>
    </subcellularLocation>
</comment>
<dbReference type="PANTHER" id="PTHR43210:SF2">
    <property type="entry name" value="ATP-DEPENDENT DETHIOBIOTIN SYNTHETASE BIOD 2"/>
    <property type="match status" value="1"/>
</dbReference>
<dbReference type="GO" id="GO:0009102">
    <property type="term" value="P:biotin biosynthetic process"/>
    <property type="evidence" value="ECO:0007669"/>
    <property type="project" value="UniProtKB-UniRule"/>
</dbReference>
<dbReference type="InterPro" id="IPR027417">
    <property type="entry name" value="P-loop_NTPase"/>
</dbReference>
<dbReference type="EMBL" id="PYLS01000005">
    <property type="protein sequence ID" value="PST82979.1"/>
    <property type="molecule type" value="Genomic_DNA"/>
</dbReference>
<comment type="caution">
    <text evidence="10">The sequence shown here is derived from an EMBL/GenBank/DDBJ whole genome shotgun (WGS) entry which is preliminary data.</text>
</comment>